<evidence type="ECO:0000256" key="1">
    <source>
        <dbReference type="SAM" id="SignalP"/>
    </source>
</evidence>
<name>A0A1V4I2A3_NITVU</name>
<feature type="signal peptide" evidence="1">
    <location>
        <begin position="1"/>
        <end position="19"/>
    </location>
</feature>
<evidence type="ECO:0008006" key="4">
    <source>
        <dbReference type="Google" id="ProtNLM"/>
    </source>
</evidence>
<organism evidence="2 3">
    <name type="scientific">Nitrobacter vulgaris</name>
    <dbReference type="NCBI Taxonomy" id="29421"/>
    <lineage>
        <taxon>Bacteria</taxon>
        <taxon>Pseudomonadati</taxon>
        <taxon>Pseudomonadota</taxon>
        <taxon>Alphaproteobacteria</taxon>
        <taxon>Hyphomicrobiales</taxon>
        <taxon>Nitrobacteraceae</taxon>
        <taxon>Nitrobacter</taxon>
    </lineage>
</organism>
<dbReference type="EMBL" id="MWPQ01000005">
    <property type="protein sequence ID" value="OPH84357.1"/>
    <property type="molecule type" value="Genomic_DNA"/>
</dbReference>
<protein>
    <recommendedName>
        <fullName evidence="4">Trimeric autotransporter adhesin YadA-like head domain-containing protein</fullName>
    </recommendedName>
</protein>
<accession>A0A1V4I2A3</accession>
<dbReference type="STRING" id="29421.B2M20_02350"/>
<evidence type="ECO:0000313" key="2">
    <source>
        <dbReference type="EMBL" id="OPH84357.1"/>
    </source>
</evidence>
<keyword evidence="1" id="KW-0732">Signal</keyword>
<gene>
    <name evidence="2" type="ORF">B2M20_02350</name>
</gene>
<dbReference type="RefSeq" id="WP_079445495.1">
    <property type="nucleotide sequence ID" value="NZ_MWPQ01000005.1"/>
</dbReference>
<feature type="chain" id="PRO_5012753703" description="Trimeric autotransporter adhesin YadA-like head domain-containing protein" evidence="1">
    <location>
        <begin position="20"/>
        <end position="476"/>
    </location>
</feature>
<dbReference type="OrthoDB" id="8448076at2"/>
<comment type="caution">
    <text evidence="2">The sequence shown here is derived from an EMBL/GenBank/DDBJ whole genome shotgun (WGS) entry which is preliminary data.</text>
</comment>
<sequence>MRAVLLGLMLALLASVAVAQDWGNIAVISSTLGNNTNRLCIGEHSRAGDIGCPTYAPSLTTAGDVSVSGNLSAATFIGDGSGLTGVIASSVSPEVISINDLSDASSTVASGNMFLGSLGGSSITTGTYNVGLGIGALASATWATQNTAIGTRALAKTVSSANNVAIGYNALNADTSGSNNVAVGPWVLYLNSTGTGNIGIGNGAMTYNRTGGSNIAMGFQHVLEMNQTGSSNIALGYFALYSHMMPSGLIAIGEKSMANISGTSGAGNSAVRNTALGYYTLVGSSTPTNNTASDNTVFGYKAGNGANLTTASGNTLMGSMVADGITTGNSNTAIGAYAGRLITTGTNNITIGANADVQNGTGSNQLSIGNAIFGDLGRAFNTYIGININSPTVALEVSGTVSASRFVGDGSSLTGITSAGDRIVSGSAFVKALQGAGGEVSGTLKLTSSGSEPCDAAHYNTMRIDPVTHFIEVCRP</sequence>
<keyword evidence="3" id="KW-1185">Reference proteome</keyword>
<dbReference type="AlphaFoldDB" id="A0A1V4I2A3"/>
<reference evidence="2 3" key="1">
    <citation type="submission" date="2017-02" db="EMBL/GenBank/DDBJ databases">
        <title>Genome sequence of the nitrite-oxidizing bacterium Nitrobacter vulgaris strain Ab1.</title>
        <authorList>
            <person name="Mellbye B.L."/>
            <person name="Davis E.W."/>
            <person name="Spieck E."/>
            <person name="Chang J.H."/>
            <person name="Bottomley P.J."/>
            <person name="Sayavedra-Soto L.A."/>
        </authorList>
    </citation>
    <scope>NUCLEOTIDE SEQUENCE [LARGE SCALE GENOMIC DNA]</scope>
    <source>
        <strain evidence="2 3">Ab1</strain>
    </source>
</reference>
<proteinExistence type="predicted"/>
<evidence type="ECO:0000313" key="3">
    <source>
        <dbReference type="Proteomes" id="UP000189940"/>
    </source>
</evidence>
<dbReference type="Proteomes" id="UP000189940">
    <property type="component" value="Unassembled WGS sequence"/>
</dbReference>